<dbReference type="AlphaFoldDB" id="A0A840UDJ0"/>
<dbReference type="Proteomes" id="UP000559117">
    <property type="component" value="Unassembled WGS sequence"/>
</dbReference>
<dbReference type="InterPro" id="IPR003795">
    <property type="entry name" value="DUF192"/>
</dbReference>
<dbReference type="Pfam" id="PF02643">
    <property type="entry name" value="DUF192"/>
    <property type="match status" value="1"/>
</dbReference>
<accession>A0A840UDJ0</accession>
<comment type="caution">
    <text evidence="1">The sequence shown here is derived from an EMBL/GenBank/DDBJ whole genome shotgun (WGS) entry which is preliminary data.</text>
</comment>
<protein>
    <recommendedName>
        <fullName evidence="3">DUF192 domain-containing protein</fullName>
    </recommendedName>
</protein>
<name>A0A840UDJ0_9FIRM</name>
<evidence type="ECO:0000313" key="2">
    <source>
        <dbReference type="Proteomes" id="UP000559117"/>
    </source>
</evidence>
<keyword evidence="2" id="KW-1185">Reference proteome</keyword>
<evidence type="ECO:0008006" key="3">
    <source>
        <dbReference type="Google" id="ProtNLM"/>
    </source>
</evidence>
<dbReference type="InterPro" id="IPR038695">
    <property type="entry name" value="Saro_0823-like_sf"/>
</dbReference>
<dbReference type="EMBL" id="JACHFH010000001">
    <property type="protein sequence ID" value="MBB5335079.1"/>
    <property type="molecule type" value="Genomic_DNA"/>
</dbReference>
<sequence>MGRSRLPLGQGMLLQPCNSIHMMFMRQSLDLVYIDKGNMIIKKVPNIRPWIGVSMCKKADAVIEMPVGSIEYYGYEVGNILTFIK</sequence>
<evidence type="ECO:0000313" key="1">
    <source>
        <dbReference type="EMBL" id="MBB5335079.1"/>
    </source>
</evidence>
<organism evidence="1 2">
    <name type="scientific">Pectinatus brassicae</name>
    <dbReference type="NCBI Taxonomy" id="862415"/>
    <lineage>
        <taxon>Bacteria</taxon>
        <taxon>Bacillati</taxon>
        <taxon>Bacillota</taxon>
        <taxon>Negativicutes</taxon>
        <taxon>Selenomonadales</taxon>
        <taxon>Selenomonadaceae</taxon>
        <taxon>Pectinatus</taxon>
    </lineage>
</organism>
<gene>
    <name evidence="1" type="ORF">HNR32_000179</name>
</gene>
<reference evidence="1 2" key="1">
    <citation type="submission" date="2020-08" db="EMBL/GenBank/DDBJ databases">
        <title>Genomic Encyclopedia of Type Strains, Phase IV (KMG-IV): sequencing the most valuable type-strain genomes for metagenomic binning, comparative biology and taxonomic classification.</title>
        <authorList>
            <person name="Goeker M."/>
        </authorList>
    </citation>
    <scope>NUCLEOTIDE SEQUENCE [LARGE SCALE GENOMIC DNA]</scope>
    <source>
        <strain evidence="1 2">DSM 24661</strain>
    </source>
</reference>
<dbReference type="Gene3D" id="2.60.120.1140">
    <property type="entry name" value="Protein of unknown function DUF192"/>
    <property type="match status" value="1"/>
</dbReference>
<proteinExistence type="predicted"/>